<organism evidence="1">
    <name type="scientific">marine sediment metagenome</name>
    <dbReference type="NCBI Taxonomy" id="412755"/>
    <lineage>
        <taxon>unclassified sequences</taxon>
        <taxon>metagenomes</taxon>
        <taxon>ecological metagenomes</taxon>
    </lineage>
</organism>
<feature type="non-terminal residue" evidence="1">
    <location>
        <position position="1"/>
    </location>
</feature>
<name>A0A0F9KGN7_9ZZZZ</name>
<dbReference type="AlphaFoldDB" id="A0A0F9KGN7"/>
<dbReference type="EMBL" id="LAZR01015140">
    <property type="protein sequence ID" value="KKM14465.1"/>
    <property type="molecule type" value="Genomic_DNA"/>
</dbReference>
<accession>A0A0F9KGN7</accession>
<comment type="caution">
    <text evidence="1">The sequence shown here is derived from an EMBL/GenBank/DDBJ whole genome shotgun (WGS) entry which is preliminary data.</text>
</comment>
<reference evidence="1" key="1">
    <citation type="journal article" date="2015" name="Nature">
        <title>Complex archaea that bridge the gap between prokaryotes and eukaryotes.</title>
        <authorList>
            <person name="Spang A."/>
            <person name="Saw J.H."/>
            <person name="Jorgensen S.L."/>
            <person name="Zaremba-Niedzwiedzka K."/>
            <person name="Martijn J."/>
            <person name="Lind A.E."/>
            <person name="van Eijk R."/>
            <person name="Schleper C."/>
            <person name="Guy L."/>
            <person name="Ettema T.J."/>
        </authorList>
    </citation>
    <scope>NUCLEOTIDE SEQUENCE</scope>
</reference>
<proteinExistence type="predicted"/>
<evidence type="ECO:0000313" key="1">
    <source>
        <dbReference type="EMBL" id="KKM14465.1"/>
    </source>
</evidence>
<protein>
    <submittedName>
        <fullName evidence="1">Uncharacterized protein</fullName>
    </submittedName>
</protein>
<sequence length="36" mass="4254">VIRTGYTYLSPYSLEAIEPGTSWRMVMGYNKRKKTR</sequence>
<gene>
    <name evidence="1" type="ORF">LCGC14_1705940</name>
</gene>